<dbReference type="Pfam" id="PF00682">
    <property type="entry name" value="HMGL-like"/>
    <property type="match status" value="1"/>
</dbReference>
<keyword evidence="5 9" id="KW-0456">Lyase</keyword>
<dbReference type="GO" id="GO:0004419">
    <property type="term" value="F:hydroxymethylglutaryl-CoA lyase activity"/>
    <property type="evidence" value="ECO:0007669"/>
    <property type="project" value="UniProtKB-EC"/>
</dbReference>
<keyword evidence="7" id="KW-0472">Membrane</keyword>
<evidence type="ECO:0000256" key="2">
    <source>
        <dbReference type="ARBA" id="ARBA00009405"/>
    </source>
</evidence>
<comment type="caution">
    <text evidence="9">The sequence shown here is derived from an EMBL/GenBank/DDBJ whole genome shotgun (WGS) entry which is preliminary data.</text>
</comment>
<dbReference type="EMBL" id="QCYY01001344">
    <property type="protein sequence ID" value="ROT78726.1"/>
    <property type="molecule type" value="Genomic_DNA"/>
</dbReference>
<dbReference type="GO" id="GO:0046951">
    <property type="term" value="P:ketone body biosynthetic process"/>
    <property type="evidence" value="ECO:0007669"/>
    <property type="project" value="TreeGrafter"/>
</dbReference>
<comment type="pathway">
    <text evidence="1">Metabolic intermediate metabolism; (S)-3-hydroxy-3-methylglutaryl-CoA degradation; acetoacetate from (S)-3-hydroxy-3-methylglutaryl-CoA: step 1/1.</text>
</comment>
<evidence type="ECO:0000313" key="10">
    <source>
        <dbReference type="Proteomes" id="UP000283509"/>
    </source>
</evidence>
<dbReference type="InterPro" id="IPR043594">
    <property type="entry name" value="HMGL"/>
</dbReference>
<dbReference type="SUPFAM" id="SSF51569">
    <property type="entry name" value="Aldolase"/>
    <property type="match status" value="1"/>
</dbReference>
<reference evidence="9 10" key="1">
    <citation type="submission" date="2018-04" db="EMBL/GenBank/DDBJ databases">
        <authorList>
            <person name="Zhang X."/>
            <person name="Yuan J."/>
            <person name="Li F."/>
            <person name="Xiang J."/>
        </authorList>
    </citation>
    <scope>NUCLEOTIDE SEQUENCE [LARGE SCALE GENOMIC DNA]</scope>
    <source>
        <tissue evidence="9">Muscle</tissue>
    </source>
</reference>
<feature type="domain" description="Pyruvate carboxyltransferase" evidence="8">
    <location>
        <begin position="194"/>
        <end position="347"/>
    </location>
</feature>
<evidence type="ECO:0000256" key="7">
    <source>
        <dbReference type="SAM" id="Phobius"/>
    </source>
</evidence>
<evidence type="ECO:0000256" key="4">
    <source>
        <dbReference type="ARBA" id="ARBA00022723"/>
    </source>
</evidence>
<dbReference type="UniPathway" id="UPA00896">
    <property type="reaction ID" value="UER00863"/>
</dbReference>
<keyword evidence="4" id="KW-0479">Metal-binding</keyword>
<evidence type="ECO:0000256" key="3">
    <source>
        <dbReference type="ARBA" id="ARBA00012910"/>
    </source>
</evidence>
<accession>A0A423TQJ3</accession>
<dbReference type="InterPro" id="IPR000891">
    <property type="entry name" value="PYR_CT"/>
</dbReference>
<dbReference type="GO" id="GO:0006552">
    <property type="term" value="P:L-leucine catabolic process"/>
    <property type="evidence" value="ECO:0007669"/>
    <property type="project" value="TreeGrafter"/>
</dbReference>
<feature type="transmembrane region" description="Helical" evidence="7">
    <location>
        <begin position="105"/>
        <end position="123"/>
    </location>
</feature>
<evidence type="ECO:0000259" key="8">
    <source>
        <dbReference type="Pfam" id="PF00682"/>
    </source>
</evidence>
<keyword evidence="10" id="KW-1185">Reference proteome</keyword>
<sequence length="393" mass="42933">MPATYPTPPPPPQVFIAGDNGEAKASVAEVARVMGFHPVDWGSLQASRDIEDVPLKFMPSWKRPVAVVFGLFVFLWLLAFLSFQICFNLYLGGWEWGWKHLGMQNFNRVIAILALWTLSFCYIPGPLGTSDRGGPGSPAVASRRRASRRPRWPTMATLLVCRVNVISALKTFCRTYGTSAIRGAQLQSQYPKEVKIVEVGPRDGLQNEKALVPTDVKIEFINMLSRAGHKAVEVTSFVSPKWVPQMADHSEVLTGIKRFSGVSYPVLTPNLKGFQAAVAAGCEEVAIFGAASETFSKKNINCSIAESLQRFQAVMDAARESGIRVRGYVSCVCGCPYEGPVDPKAVAKDPPDSENEKQFTSALYFAEKHAGFIIHISPDVYGVGLPASKATSE</sequence>
<dbReference type="Gene3D" id="3.40.50.720">
    <property type="entry name" value="NAD(P)-binding Rossmann-like Domain"/>
    <property type="match status" value="1"/>
</dbReference>
<comment type="catalytic activity">
    <reaction evidence="6">
        <text>(3S)-3-hydroxy-3-methylglutaryl-CoA = acetoacetate + acetyl-CoA</text>
        <dbReference type="Rhea" id="RHEA:24404"/>
        <dbReference type="ChEBI" id="CHEBI:13705"/>
        <dbReference type="ChEBI" id="CHEBI:43074"/>
        <dbReference type="ChEBI" id="CHEBI:57288"/>
        <dbReference type="EC" id="4.1.3.4"/>
    </reaction>
</comment>
<dbReference type="NCBIfam" id="NF004283">
    <property type="entry name" value="PRK05692.1"/>
    <property type="match status" value="1"/>
</dbReference>
<dbReference type="PANTHER" id="PTHR42738">
    <property type="entry name" value="HYDROXYMETHYLGLUTARYL-COA LYASE"/>
    <property type="match status" value="1"/>
</dbReference>
<evidence type="ECO:0000313" key="9">
    <source>
        <dbReference type="EMBL" id="ROT78726.1"/>
    </source>
</evidence>
<keyword evidence="7" id="KW-0812">Transmembrane</keyword>
<comment type="similarity">
    <text evidence="2">Belongs to the HMG-CoA lyase family.</text>
</comment>
<dbReference type="GO" id="GO:0046872">
    <property type="term" value="F:metal ion binding"/>
    <property type="evidence" value="ECO:0007669"/>
    <property type="project" value="UniProtKB-KW"/>
</dbReference>
<dbReference type="Gene3D" id="3.20.20.70">
    <property type="entry name" value="Aldolase class I"/>
    <property type="match status" value="1"/>
</dbReference>
<protein>
    <recommendedName>
        <fullName evidence="3">hydroxymethylglutaryl-CoA lyase</fullName>
        <ecNumber evidence="3">4.1.3.4</ecNumber>
    </recommendedName>
</protein>
<evidence type="ECO:0000256" key="1">
    <source>
        <dbReference type="ARBA" id="ARBA00005143"/>
    </source>
</evidence>
<reference evidence="9 10" key="2">
    <citation type="submission" date="2019-01" db="EMBL/GenBank/DDBJ databases">
        <title>The decoding of complex shrimp genome reveals the adaptation for benthos swimmer, frequently molting mechanism and breeding impact on genome.</title>
        <authorList>
            <person name="Sun Y."/>
            <person name="Gao Y."/>
            <person name="Yu Y."/>
        </authorList>
    </citation>
    <scope>NUCLEOTIDE SEQUENCE [LARGE SCALE GENOMIC DNA]</scope>
    <source>
        <tissue evidence="9">Muscle</tissue>
    </source>
</reference>
<name>A0A423TQJ3_PENVA</name>
<organism evidence="9 10">
    <name type="scientific">Penaeus vannamei</name>
    <name type="common">Whiteleg shrimp</name>
    <name type="synonym">Litopenaeus vannamei</name>
    <dbReference type="NCBI Taxonomy" id="6689"/>
    <lineage>
        <taxon>Eukaryota</taxon>
        <taxon>Metazoa</taxon>
        <taxon>Ecdysozoa</taxon>
        <taxon>Arthropoda</taxon>
        <taxon>Crustacea</taxon>
        <taxon>Multicrustacea</taxon>
        <taxon>Malacostraca</taxon>
        <taxon>Eumalacostraca</taxon>
        <taxon>Eucarida</taxon>
        <taxon>Decapoda</taxon>
        <taxon>Dendrobranchiata</taxon>
        <taxon>Penaeoidea</taxon>
        <taxon>Penaeidae</taxon>
        <taxon>Penaeus</taxon>
    </lineage>
</organism>
<dbReference type="OrthoDB" id="1905920at2759"/>
<evidence type="ECO:0000256" key="5">
    <source>
        <dbReference type="ARBA" id="ARBA00023239"/>
    </source>
</evidence>
<dbReference type="PANTHER" id="PTHR42738:SF7">
    <property type="entry name" value="HYDROXYMETHYLGLUTARYL-COA LYASE"/>
    <property type="match status" value="1"/>
</dbReference>
<dbReference type="AlphaFoldDB" id="A0A423TQJ3"/>
<dbReference type="EC" id="4.1.3.4" evidence="3"/>
<proteinExistence type="inferred from homology"/>
<gene>
    <name evidence="9" type="ORF">C7M84_002563</name>
</gene>
<dbReference type="InterPro" id="IPR013785">
    <property type="entry name" value="Aldolase_TIM"/>
</dbReference>
<keyword evidence="7" id="KW-1133">Transmembrane helix</keyword>
<feature type="transmembrane region" description="Helical" evidence="7">
    <location>
        <begin position="65"/>
        <end position="85"/>
    </location>
</feature>
<evidence type="ECO:0000256" key="6">
    <source>
        <dbReference type="ARBA" id="ARBA00049877"/>
    </source>
</evidence>
<dbReference type="STRING" id="6689.A0A423TQJ3"/>
<dbReference type="Proteomes" id="UP000283509">
    <property type="component" value="Unassembled WGS sequence"/>
</dbReference>